<dbReference type="EMBL" id="KB445803">
    <property type="protein sequence ID" value="EMD34258.1"/>
    <property type="molecule type" value="Genomic_DNA"/>
</dbReference>
<feature type="domain" description="Helicase C-terminal" evidence="10">
    <location>
        <begin position="237"/>
        <end position="404"/>
    </location>
</feature>
<evidence type="ECO:0000256" key="6">
    <source>
        <dbReference type="ARBA" id="ARBA00034617"/>
    </source>
</evidence>
<accession>M2QB84</accession>
<dbReference type="InterPro" id="IPR011545">
    <property type="entry name" value="DEAD/DEAH_box_helicase_dom"/>
</dbReference>
<dbReference type="PROSITE" id="PS51194">
    <property type="entry name" value="HELICASE_CTER"/>
    <property type="match status" value="1"/>
</dbReference>
<dbReference type="SMART" id="SM00487">
    <property type="entry name" value="DEXDc"/>
    <property type="match status" value="1"/>
</dbReference>
<dbReference type="GO" id="GO:0009378">
    <property type="term" value="F:four-way junction helicase activity"/>
    <property type="evidence" value="ECO:0007669"/>
    <property type="project" value="TreeGrafter"/>
</dbReference>
<proteinExistence type="inferred from homology"/>
<organism evidence="11 12">
    <name type="scientific">Ceriporiopsis subvermispora (strain B)</name>
    <name type="common">White-rot fungus</name>
    <name type="synonym">Gelatoporia subvermispora</name>
    <dbReference type="NCBI Taxonomy" id="914234"/>
    <lineage>
        <taxon>Eukaryota</taxon>
        <taxon>Fungi</taxon>
        <taxon>Dikarya</taxon>
        <taxon>Basidiomycota</taxon>
        <taxon>Agaricomycotina</taxon>
        <taxon>Agaricomycetes</taxon>
        <taxon>Polyporales</taxon>
        <taxon>Gelatoporiaceae</taxon>
        <taxon>Gelatoporia</taxon>
    </lineage>
</organism>
<dbReference type="GO" id="GO:0000724">
    <property type="term" value="P:double-strand break repair via homologous recombination"/>
    <property type="evidence" value="ECO:0007669"/>
    <property type="project" value="TreeGrafter"/>
</dbReference>
<dbReference type="GO" id="GO:0005524">
    <property type="term" value="F:ATP binding"/>
    <property type="evidence" value="ECO:0007669"/>
    <property type="project" value="UniProtKB-KW"/>
</dbReference>
<evidence type="ECO:0000259" key="9">
    <source>
        <dbReference type="PROSITE" id="PS51192"/>
    </source>
</evidence>
<evidence type="ECO:0000256" key="8">
    <source>
        <dbReference type="SAM" id="MobiDB-lite"/>
    </source>
</evidence>
<comment type="similarity">
    <text evidence="1">Belongs to the helicase family. RecQ subfamily.</text>
</comment>
<dbReference type="InterPro" id="IPR001650">
    <property type="entry name" value="Helicase_C-like"/>
</dbReference>
<dbReference type="InterPro" id="IPR027417">
    <property type="entry name" value="P-loop_NTPase"/>
</dbReference>
<dbReference type="Proteomes" id="UP000016930">
    <property type="component" value="Unassembled WGS sequence"/>
</dbReference>
<comment type="catalytic activity">
    <reaction evidence="6">
        <text>Couples ATP hydrolysis with the unwinding of duplex DNA by translocating in the 3'-5' direction.</text>
        <dbReference type="EC" id="5.6.2.4"/>
    </reaction>
</comment>
<dbReference type="STRING" id="914234.M2QB84"/>
<dbReference type="EC" id="5.6.2.4" evidence="7"/>
<dbReference type="SMART" id="SM00490">
    <property type="entry name" value="HELICc"/>
    <property type="match status" value="1"/>
</dbReference>
<feature type="compositionally biased region" description="Basic residues" evidence="8">
    <location>
        <begin position="375"/>
        <end position="402"/>
    </location>
</feature>
<dbReference type="Pfam" id="PF00271">
    <property type="entry name" value="Helicase_C"/>
    <property type="match status" value="1"/>
</dbReference>
<reference evidence="11 12" key="1">
    <citation type="journal article" date="2012" name="Proc. Natl. Acad. Sci. U.S.A.">
        <title>Comparative genomics of Ceriporiopsis subvermispora and Phanerochaete chrysosporium provide insight into selective ligninolysis.</title>
        <authorList>
            <person name="Fernandez-Fueyo E."/>
            <person name="Ruiz-Duenas F.J."/>
            <person name="Ferreira P."/>
            <person name="Floudas D."/>
            <person name="Hibbett D.S."/>
            <person name="Canessa P."/>
            <person name="Larrondo L.F."/>
            <person name="James T.Y."/>
            <person name="Seelenfreund D."/>
            <person name="Lobos S."/>
            <person name="Polanco R."/>
            <person name="Tello M."/>
            <person name="Honda Y."/>
            <person name="Watanabe T."/>
            <person name="Watanabe T."/>
            <person name="Ryu J.S."/>
            <person name="Kubicek C.P."/>
            <person name="Schmoll M."/>
            <person name="Gaskell J."/>
            <person name="Hammel K.E."/>
            <person name="St John F.J."/>
            <person name="Vanden Wymelenberg A."/>
            <person name="Sabat G."/>
            <person name="Splinter BonDurant S."/>
            <person name="Syed K."/>
            <person name="Yadav J.S."/>
            <person name="Doddapaneni H."/>
            <person name="Subramanian V."/>
            <person name="Lavin J.L."/>
            <person name="Oguiza J.A."/>
            <person name="Perez G."/>
            <person name="Pisabarro A.G."/>
            <person name="Ramirez L."/>
            <person name="Santoyo F."/>
            <person name="Master E."/>
            <person name="Coutinho P.M."/>
            <person name="Henrissat B."/>
            <person name="Lombard V."/>
            <person name="Magnuson J.K."/>
            <person name="Kuees U."/>
            <person name="Hori C."/>
            <person name="Igarashi K."/>
            <person name="Samejima M."/>
            <person name="Held B.W."/>
            <person name="Barry K.W."/>
            <person name="LaButti K.M."/>
            <person name="Lapidus A."/>
            <person name="Lindquist E.A."/>
            <person name="Lucas S.M."/>
            <person name="Riley R."/>
            <person name="Salamov A.A."/>
            <person name="Hoffmeister D."/>
            <person name="Schwenk D."/>
            <person name="Hadar Y."/>
            <person name="Yarden O."/>
            <person name="de Vries R.P."/>
            <person name="Wiebenga A."/>
            <person name="Stenlid J."/>
            <person name="Eastwood D."/>
            <person name="Grigoriev I.V."/>
            <person name="Berka R.M."/>
            <person name="Blanchette R.A."/>
            <person name="Kersten P."/>
            <person name="Martinez A.T."/>
            <person name="Vicuna R."/>
            <person name="Cullen D."/>
        </authorList>
    </citation>
    <scope>NUCLEOTIDE SEQUENCE [LARGE SCALE GENOMIC DNA]</scope>
    <source>
        <strain evidence="11 12">B</strain>
    </source>
</reference>
<keyword evidence="5" id="KW-0413">Isomerase</keyword>
<dbReference type="PROSITE" id="PS51192">
    <property type="entry name" value="HELICASE_ATP_BIND_1"/>
    <property type="match status" value="1"/>
</dbReference>
<name>M2QB84_CERS8</name>
<evidence type="ECO:0000256" key="2">
    <source>
        <dbReference type="ARBA" id="ARBA00022741"/>
    </source>
</evidence>
<dbReference type="HOGENOM" id="CLU_001103_19_0_1"/>
<evidence type="ECO:0000313" key="11">
    <source>
        <dbReference type="EMBL" id="EMD34258.1"/>
    </source>
</evidence>
<evidence type="ECO:0000256" key="4">
    <source>
        <dbReference type="ARBA" id="ARBA00023125"/>
    </source>
</evidence>
<gene>
    <name evidence="11" type="ORF">CERSUDRAFT_55318</name>
</gene>
<dbReference type="Gene3D" id="3.40.50.300">
    <property type="entry name" value="P-loop containing nucleotide triphosphate hydrolases"/>
    <property type="match status" value="2"/>
</dbReference>
<evidence type="ECO:0000256" key="1">
    <source>
        <dbReference type="ARBA" id="ARBA00005446"/>
    </source>
</evidence>
<sequence>MTPSAWSIQRIRDLTEKKFGKRACLFQLNVARSLYEKQHDVVAIAATGSGKTLSFWIPLLMALEDKQDKMIFVVTPLNILGRQNVEILGAAGISAVAVDAQIDPELEIQDIEAGRHQVVVINPEVLMRSKGHCDKLWKNSDFTSRILYFVFDEGHCISEWSAFREQYKHVGSLRYLIPDSIPFYVASATLPTPVLSDVTDLLNLRPNQTDHIFRSNDRPDIAIGVRRMRHAADSYHDLDFLIPDNFKDGDPPPPKFLIFFNNIREAESAAQHLRSRLPEHLRQKVKWFHSIMSDKYRNDEFEALKNSDVFGLCVTDSFGMGLDLSDIKLIIQWKVPSSLNTLWQRFGRAARGDGFQGFAILIAEKALWDSEIQKRNRRKAQAAAPKKRKRKNTSKKPSKRRRLGDMQASRTGAVTLLQPVSGASGDLSGDDDVANLDIPETIQPALNADTVKKELKTVQPALLDLVNAKSRGLKCRRTPITLFYSNDKRSM</sequence>
<dbReference type="Pfam" id="PF00270">
    <property type="entry name" value="DEAD"/>
    <property type="match status" value="1"/>
</dbReference>
<dbReference type="PANTHER" id="PTHR13710:SF105">
    <property type="entry name" value="ATP-DEPENDENT DNA HELICASE Q1"/>
    <property type="match status" value="1"/>
</dbReference>
<protein>
    <recommendedName>
        <fullName evidence="7">DNA 3'-5' helicase</fullName>
        <ecNumber evidence="7">5.6.2.4</ecNumber>
    </recommendedName>
</protein>
<keyword evidence="3" id="KW-0067">ATP-binding</keyword>
<dbReference type="OrthoDB" id="10261556at2759"/>
<keyword evidence="4" id="KW-0238">DNA-binding</keyword>
<feature type="domain" description="Helicase ATP-binding" evidence="9">
    <location>
        <begin position="32"/>
        <end position="208"/>
    </location>
</feature>
<evidence type="ECO:0000256" key="7">
    <source>
        <dbReference type="ARBA" id="ARBA00034808"/>
    </source>
</evidence>
<evidence type="ECO:0000256" key="3">
    <source>
        <dbReference type="ARBA" id="ARBA00022840"/>
    </source>
</evidence>
<dbReference type="AlphaFoldDB" id="M2QB84"/>
<evidence type="ECO:0000256" key="5">
    <source>
        <dbReference type="ARBA" id="ARBA00023235"/>
    </source>
</evidence>
<keyword evidence="2" id="KW-0547">Nucleotide-binding</keyword>
<dbReference type="GO" id="GO:0003677">
    <property type="term" value="F:DNA binding"/>
    <property type="evidence" value="ECO:0007669"/>
    <property type="project" value="UniProtKB-KW"/>
</dbReference>
<dbReference type="SUPFAM" id="SSF52540">
    <property type="entry name" value="P-loop containing nucleoside triphosphate hydrolases"/>
    <property type="match status" value="1"/>
</dbReference>
<keyword evidence="12" id="KW-1185">Reference proteome</keyword>
<evidence type="ECO:0000259" key="10">
    <source>
        <dbReference type="PROSITE" id="PS51194"/>
    </source>
</evidence>
<dbReference type="GO" id="GO:0043138">
    <property type="term" value="F:3'-5' DNA helicase activity"/>
    <property type="evidence" value="ECO:0007669"/>
    <property type="project" value="UniProtKB-EC"/>
</dbReference>
<dbReference type="GO" id="GO:0005737">
    <property type="term" value="C:cytoplasm"/>
    <property type="evidence" value="ECO:0007669"/>
    <property type="project" value="TreeGrafter"/>
</dbReference>
<dbReference type="GO" id="GO:0005694">
    <property type="term" value="C:chromosome"/>
    <property type="evidence" value="ECO:0007669"/>
    <property type="project" value="TreeGrafter"/>
</dbReference>
<dbReference type="InterPro" id="IPR014001">
    <property type="entry name" value="Helicase_ATP-bd"/>
</dbReference>
<dbReference type="PANTHER" id="PTHR13710">
    <property type="entry name" value="DNA HELICASE RECQ FAMILY MEMBER"/>
    <property type="match status" value="1"/>
</dbReference>
<evidence type="ECO:0000313" key="12">
    <source>
        <dbReference type="Proteomes" id="UP000016930"/>
    </source>
</evidence>
<feature type="region of interest" description="Disordered" evidence="8">
    <location>
        <begin position="373"/>
        <end position="408"/>
    </location>
</feature>